<dbReference type="AlphaFoldDB" id="A0AB33B7E8"/>
<dbReference type="PROSITE" id="PS50995">
    <property type="entry name" value="HTH_MARR_2"/>
    <property type="match status" value="1"/>
</dbReference>
<feature type="domain" description="HTH marR-type" evidence="1">
    <location>
        <begin position="1"/>
        <end position="147"/>
    </location>
</feature>
<dbReference type="GO" id="GO:0003700">
    <property type="term" value="F:DNA-binding transcription factor activity"/>
    <property type="evidence" value="ECO:0007669"/>
    <property type="project" value="InterPro"/>
</dbReference>
<dbReference type="RefSeq" id="WP_139120927.1">
    <property type="nucleotide sequence ID" value="NZ_CP015145.1"/>
</dbReference>
<organism evidence="2 3">
    <name type="scientific">Acinetobacter pittii</name>
    <name type="common">Acinetobacter genomosp. 3</name>
    <dbReference type="NCBI Taxonomy" id="48296"/>
    <lineage>
        <taxon>Bacteria</taxon>
        <taxon>Pseudomonadati</taxon>
        <taxon>Pseudomonadota</taxon>
        <taxon>Gammaproteobacteria</taxon>
        <taxon>Moraxellales</taxon>
        <taxon>Moraxellaceae</taxon>
        <taxon>Acinetobacter</taxon>
        <taxon>Acinetobacter calcoaceticus/baumannii complex</taxon>
    </lineage>
</organism>
<accession>A0AB33B7E8</accession>
<reference evidence="2 3" key="1">
    <citation type="submission" date="2016-04" db="EMBL/GenBank/DDBJ databases">
        <title>Complete genome sequencing of OXA-72 bearing Acinetobacter pittii strain IEC338SC.</title>
        <authorList>
            <person name="Brasiliense D.M."/>
            <person name="Lima K.V."/>
            <person name="Souza C.O."/>
            <person name="Dutra L.G."/>
            <person name="Mamizuka E.M."/>
            <person name="Perez-Chaparro P.J."/>
            <person name="McCulloch J.A."/>
        </authorList>
    </citation>
    <scope>NUCLEOTIDE SEQUENCE [LARGE SCALE GENOMIC DNA]</scope>
    <source>
        <strain evidence="2 3">IEC338SC</strain>
    </source>
</reference>
<dbReference type="EMBL" id="CP015145">
    <property type="protein sequence ID" value="AMX17398.1"/>
    <property type="molecule type" value="Genomic_DNA"/>
</dbReference>
<protein>
    <recommendedName>
        <fullName evidence="1">HTH marR-type domain-containing protein</fullName>
    </recommendedName>
</protein>
<dbReference type="InterPro" id="IPR000835">
    <property type="entry name" value="HTH_MarR-typ"/>
</dbReference>
<dbReference type="InterPro" id="IPR036390">
    <property type="entry name" value="WH_DNA-bd_sf"/>
</dbReference>
<sequence>MVKPDIFTHTSPMESIGFRFWQTFIKWQRQIDIVLAPLDLTQQNFSILALIGWQLQQNVSISTPYIRQKVIVEMSGMPKMQVSLILQRLKKSKLITISPYPLDLREQQVELTDEGLDLLRKAITLVEEVDNKTLSQENLLRLIGTNE</sequence>
<dbReference type="InterPro" id="IPR036388">
    <property type="entry name" value="WH-like_DNA-bd_sf"/>
</dbReference>
<dbReference type="SUPFAM" id="SSF46785">
    <property type="entry name" value="Winged helix' DNA-binding domain"/>
    <property type="match status" value="1"/>
</dbReference>
<evidence type="ECO:0000259" key="1">
    <source>
        <dbReference type="PROSITE" id="PS50995"/>
    </source>
</evidence>
<evidence type="ECO:0000313" key="3">
    <source>
        <dbReference type="Proteomes" id="UP000076152"/>
    </source>
</evidence>
<evidence type="ECO:0000313" key="2">
    <source>
        <dbReference type="EMBL" id="AMX17398.1"/>
    </source>
</evidence>
<proteinExistence type="predicted"/>
<name>A0AB33B7E8_ACIPI</name>
<dbReference type="Gene3D" id="1.10.10.10">
    <property type="entry name" value="Winged helix-like DNA-binding domain superfamily/Winged helix DNA-binding domain"/>
    <property type="match status" value="1"/>
</dbReference>
<gene>
    <name evidence="2" type="ORF">IEC338SC_0201</name>
</gene>
<dbReference type="Proteomes" id="UP000076152">
    <property type="component" value="Chromosome"/>
</dbReference>